<evidence type="ECO:0000256" key="1">
    <source>
        <dbReference type="SAM" id="SignalP"/>
    </source>
</evidence>
<dbReference type="RefSeq" id="WP_103804897.1">
    <property type="nucleotide sequence ID" value="NZ_PQVG01000002.1"/>
</dbReference>
<evidence type="ECO:0000313" key="2">
    <source>
        <dbReference type="EMBL" id="POY40711.1"/>
    </source>
</evidence>
<dbReference type="SUPFAM" id="SSF56935">
    <property type="entry name" value="Porins"/>
    <property type="match status" value="1"/>
</dbReference>
<comment type="caution">
    <text evidence="2">The sequence shown here is derived from an EMBL/GenBank/DDBJ whole genome shotgun (WGS) entry which is preliminary data.</text>
</comment>
<dbReference type="AlphaFoldDB" id="A0A2S5ADQ7"/>
<keyword evidence="3" id="KW-1185">Reference proteome</keyword>
<sequence length="411" mass="45949">MKNKIWFVLFFASQSVGLYAQSVATSPYSIYGLGSLFETDFGPISALGSSGIALPTTSFINNLNPASLGFIGKHSFFFDTGLKGTETNYKSENSSEKRNNFQFSHIAIAFPLNSKSGVSASLKPYSSASYVISNFQLPISNSNEFYNLDAASYGGLNTFDLSYGYKIQKGITFGLTTSFYFGSITNNKDFTIANSITNINKKSFYSGMRVTLGNQIKIDSTFNIGLTLKIPSQITGSKTQSVTTINDTETQYIEDNVASNVDNYYLPFEFGVGLSKSFHKNFNLTLDYEKSLWKNTNQNSVYGEYKNQDKFALGLSYLKKEQSFYYLDKIRYYSGFNYDTGFLSINNKNVNNMRFSLGVGIPIESTKSALNINYSYGIKGTVGNQLVKENYHMIGINLSLEAIWFVKRKYD</sequence>
<dbReference type="OrthoDB" id="1491239at2"/>
<dbReference type="Gene3D" id="2.40.160.60">
    <property type="entry name" value="Outer membrane protein transport protein (OMPP1/FadL/TodX)"/>
    <property type="match status" value="1"/>
</dbReference>
<feature type="chain" id="PRO_5015629694" evidence="1">
    <location>
        <begin position="21"/>
        <end position="411"/>
    </location>
</feature>
<reference evidence="2 3" key="1">
    <citation type="submission" date="2018-01" db="EMBL/GenBank/DDBJ databases">
        <authorList>
            <person name="Gaut B.S."/>
            <person name="Morton B.R."/>
            <person name="Clegg M.T."/>
            <person name="Duvall M.R."/>
        </authorList>
    </citation>
    <scope>NUCLEOTIDE SEQUENCE [LARGE SCALE GENOMIC DNA]</scope>
    <source>
        <strain evidence="2 3">HR-AY</strain>
    </source>
</reference>
<keyword evidence="1" id="KW-0732">Signal</keyword>
<feature type="signal peptide" evidence="1">
    <location>
        <begin position="1"/>
        <end position="20"/>
    </location>
</feature>
<proteinExistence type="predicted"/>
<gene>
    <name evidence="2" type="ORF">C3L50_04225</name>
</gene>
<organism evidence="2 3">
    <name type="scientific">Flavobacterium alvei</name>
    <dbReference type="NCBI Taxonomy" id="2080416"/>
    <lineage>
        <taxon>Bacteria</taxon>
        <taxon>Pseudomonadati</taxon>
        <taxon>Bacteroidota</taxon>
        <taxon>Flavobacteriia</taxon>
        <taxon>Flavobacteriales</taxon>
        <taxon>Flavobacteriaceae</taxon>
        <taxon>Flavobacterium</taxon>
    </lineage>
</organism>
<evidence type="ECO:0000313" key="3">
    <source>
        <dbReference type="Proteomes" id="UP000237310"/>
    </source>
</evidence>
<dbReference type="EMBL" id="PQVG01000002">
    <property type="protein sequence ID" value="POY40711.1"/>
    <property type="molecule type" value="Genomic_DNA"/>
</dbReference>
<accession>A0A2S5ADQ7</accession>
<name>A0A2S5ADQ7_9FLAO</name>
<protein>
    <submittedName>
        <fullName evidence="2">Aromatic hydrocarbon degradation protein</fullName>
    </submittedName>
</protein>
<dbReference type="Proteomes" id="UP000237310">
    <property type="component" value="Unassembled WGS sequence"/>
</dbReference>